<gene>
    <name evidence="1" type="ORF">J2W98_003955</name>
</gene>
<dbReference type="Proteomes" id="UP001266807">
    <property type="component" value="Unassembled WGS sequence"/>
</dbReference>
<dbReference type="EMBL" id="JAVDUG010000005">
    <property type="protein sequence ID" value="MDR6779674.1"/>
    <property type="molecule type" value="Genomic_DNA"/>
</dbReference>
<name>A0ABU1QKG5_9BACL</name>
<sequence>MDKVIVIDSVMGSGKTSWAISHMNEAPAESKFIFITPFLAEIERVRAALTRREIVAPDNNNAKGRKLFDLKQLIIRGEDICATHSLFRDADDELIELLTGAGYTLILDEAMDVVERVNIGAQDIKTLIRSEYIEIVDNRVIWLFDEYSDSRFADIKRLAKAGNLFIYRNQFLVWTFPPRVFSTFDSAYSMTYLFDGQLQRYYFDMHGIPYEYKAVQKCGDCYELVEYDKRNERREELFQLIDVYDGKLNDVAKRSNALSTSWLDRADGDTMLQLKRNLYTFLRNQCDAKAGEILWTTLKDHRGTLKGRGFADSFIPVNTRATNEYADRWALAYVYNRYLNPQEKAFFEENGVSINLGALAVSDLLQWIWRSRIRRGEPIRLYLPSSRMRSLLKAWADYEI</sequence>
<proteinExistence type="predicted"/>
<organism evidence="1 2">
    <name type="scientific">Paenibacillus peoriae</name>
    <dbReference type="NCBI Taxonomy" id="59893"/>
    <lineage>
        <taxon>Bacteria</taxon>
        <taxon>Bacillati</taxon>
        <taxon>Bacillota</taxon>
        <taxon>Bacilli</taxon>
        <taxon>Bacillales</taxon>
        <taxon>Paenibacillaceae</taxon>
        <taxon>Paenibacillus</taxon>
    </lineage>
</organism>
<accession>A0ABU1QKG5</accession>
<evidence type="ECO:0000313" key="2">
    <source>
        <dbReference type="Proteomes" id="UP001266807"/>
    </source>
</evidence>
<dbReference type="RefSeq" id="WP_068941871.1">
    <property type="nucleotide sequence ID" value="NZ_JAVDUG010000005.1"/>
</dbReference>
<keyword evidence="2" id="KW-1185">Reference proteome</keyword>
<protein>
    <submittedName>
        <fullName evidence="1">Uncharacterized protein</fullName>
    </submittedName>
</protein>
<comment type="caution">
    <text evidence="1">The sequence shown here is derived from an EMBL/GenBank/DDBJ whole genome shotgun (WGS) entry which is preliminary data.</text>
</comment>
<reference evidence="1 2" key="1">
    <citation type="submission" date="2023-07" db="EMBL/GenBank/DDBJ databases">
        <title>Sorghum-associated microbial communities from plants grown in Nebraska, USA.</title>
        <authorList>
            <person name="Schachtman D."/>
        </authorList>
    </citation>
    <scope>NUCLEOTIDE SEQUENCE [LARGE SCALE GENOMIC DNA]</scope>
    <source>
        <strain evidence="1 2">BE143</strain>
    </source>
</reference>
<evidence type="ECO:0000313" key="1">
    <source>
        <dbReference type="EMBL" id="MDR6779674.1"/>
    </source>
</evidence>